<gene>
    <name evidence="1" type="ORF">T02_2765</name>
</gene>
<proteinExistence type="predicted"/>
<name>A0A0V1L5S9_9BILA</name>
<reference evidence="1 2" key="1">
    <citation type="submission" date="2015-05" db="EMBL/GenBank/DDBJ databases">
        <title>Evolution of Trichinella species and genotypes.</title>
        <authorList>
            <person name="Korhonen P.K."/>
            <person name="Edoardo P."/>
            <person name="Giuseppe L.R."/>
            <person name="Gasser R.B."/>
        </authorList>
    </citation>
    <scope>NUCLEOTIDE SEQUENCE [LARGE SCALE GENOMIC DNA]</scope>
    <source>
        <strain evidence="1">ISS10</strain>
    </source>
</reference>
<evidence type="ECO:0000313" key="2">
    <source>
        <dbReference type="Proteomes" id="UP000054721"/>
    </source>
</evidence>
<accession>A0A0V1L5S9</accession>
<protein>
    <submittedName>
        <fullName evidence="1">Uncharacterized protein</fullName>
    </submittedName>
</protein>
<comment type="caution">
    <text evidence="1">The sequence shown here is derived from an EMBL/GenBank/DDBJ whole genome shotgun (WGS) entry which is preliminary data.</text>
</comment>
<evidence type="ECO:0000313" key="1">
    <source>
        <dbReference type="EMBL" id="KRZ54890.1"/>
    </source>
</evidence>
<sequence>MSLLQPECHGQVRPLLSGFFQPGRTIPPEFVLTKGIQGTAVAELISRIFAVGQCRHWEGSVRLRIYCTRFAKNGFHLRGSSWIQLKTIVLSLQQVDQLKGRHNSRSTYSFRHAARSETIDSSRGRLIRLTRVTQVLVMQNLTTLIPSRDSIITYATAQYAASEASAKTCNSYW</sequence>
<dbReference type="AlphaFoldDB" id="A0A0V1L5S9"/>
<dbReference type="Proteomes" id="UP000054721">
    <property type="component" value="Unassembled WGS sequence"/>
</dbReference>
<dbReference type="EMBL" id="JYDW01000127">
    <property type="protein sequence ID" value="KRZ54890.1"/>
    <property type="molecule type" value="Genomic_DNA"/>
</dbReference>
<keyword evidence="2" id="KW-1185">Reference proteome</keyword>
<organism evidence="1 2">
    <name type="scientific">Trichinella nativa</name>
    <dbReference type="NCBI Taxonomy" id="6335"/>
    <lineage>
        <taxon>Eukaryota</taxon>
        <taxon>Metazoa</taxon>
        <taxon>Ecdysozoa</taxon>
        <taxon>Nematoda</taxon>
        <taxon>Enoplea</taxon>
        <taxon>Dorylaimia</taxon>
        <taxon>Trichinellida</taxon>
        <taxon>Trichinellidae</taxon>
        <taxon>Trichinella</taxon>
    </lineage>
</organism>